<sequence>MSYFLAKTDPQTYSLTQLEQDKTTIWDGVRNAEALLAIKAMRPDDAILIYHSGGETAIVGLARVISMPRPDPKDAKSWVVDVEFVQRFNQPITLREIKESHLFDDWKLIRQSRLSTMPVPENVVTWLKEKNVL</sequence>
<protein>
    <submittedName>
        <fullName evidence="2">EVE domain-containing protein</fullName>
    </submittedName>
</protein>
<dbReference type="Gene3D" id="3.10.590.10">
    <property type="entry name" value="ph1033 like domains"/>
    <property type="match status" value="1"/>
</dbReference>
<dbReference type="Pfam" id="PF01878">
    <property type="entry name" value="EVE"/>
    <property type="match status" value="1"/>
</dbReference>
<dbReference type="PANTHER" id="PTHR14087">
    <property type="entry name" value="THYMOCYTE NUCLEAR PROTEIN 1"/>
    <property type="match status" value="1"/>
</dbReference>
<evidence type="ECO:0000313" key="3">
    <source>
        <dbReference type="Proteomes" id="UP000290365"/>
    </source>
</evidence>
<dbReference type="KEGG" id="kbs:EPA93_17630"/>
<evidence type="ECO:0000313" key="2">
    <source>
        <dbReference type="EMBL" id="QBD77713.1"/>
    </source>
</evidence>
<dbReference type="InterPro" id="IPR015947">
    <property type="entry name" value="PUA-like_sf"/>
</dbReference>
<dbReference type="SUPFAM" id="SSF88697">
    <property type="entry name" value="PUA domain-like"/>
    <property type="match status" value="1"/>
</dbReference>
<feature type="domain" description="EVE" evidence="1">
    <location>
        <begin position="3"/>
        <end position="126"/>
    </location>
</feature>
<proteinExistence type="predicted"/>
<gene>
    <name evidence="2" type="ORF">EPA93_17630</name>
</gene>
<name>A0A4P6JR10_KTERU</name>
<dbReference type="RefSeq" id="WP_129888766.1">
    <property type="nucleotide sequence ID" value="NZ_CP035758.1"/>
</dbReference>
<dbReference type="InterPro" id="IPR002740">
    <property type="entry name" value="EVE_domain"/>
</dbReference>
<accession>A0A4P6JR10</accession>
<dbReference type="AlphaFoldDB" id="A0A4P6JR10"/>
<dbReference type="OrthoDB" id="9791347at2"/>
<dbReference type="EMBL" id="CP035758">
    <property type="protein sequence ID" value="QBD77713.1"/>
    <property type="molecule type" value="Genomic_DNA"/>
</dbReference>
<dbReference type="Proteomes" id="UP000290365">
    <property type="component" value="Chromosome"/>
</dbReference>
<evidence type="ECO:0000259" key="1">
    <source>
        <dbReference type="Pfam" id="PF01878"/>
    </source>
</evidence>
<keyword evidence="3" id="KW-1185">Reference proteome</keyword>
<dbReference type="PANTHER" id="PTHR14087:SF7">
    <property type="entry name" value="THYMOCYTE NUCLEAR PROTEIN 1"/>
    <property type="match status" value="1"/>
</dbReference>
<organism evidence="2 3">
    <name type="scientific">Ktedonosporobacter rubrisoli</name>
    <dbReference type="NCBI Taxonomy" id="2509675"/>
    <lineage>
        <taxon>Bacteria</taxon>
        <taxon>Bacillati</taxon>
        <taxon>Chloroflexota</taxon>
        <taxon>Ktedonobacteria</taxon>
        <taxon>Ktedonobacterales</taxon>
        <taxon>Ktedonosporobacteraceae</taxon>
        <taxon>Ktedonosporobacter</taxon>
    </lineage>
</organism>
<reference evidence="2 3" key="1">
    <citation type="submission" date="2019-01" db="EMBL/GenBank/DDBJ databases">
        <title>Ktedonosporobacter rubrisoli SCAWS-G2.</title>
        <authorList>
            <person name="Huang Y."/>
            <person name="Yan B."/>
        </authorList>
    </citation>
    <scope>NUCLEOTIDE SEQUENCE [LARGE SCALE GENOMIC DNA]</scope>
    <source>
        <strain evidence="2 3">SCAWS-G2</strain>
    </source>
</reference>
<dbReference type="InterPro" id="IPR052181">
    <property type="entry name" value="5hmC_binding"/>
</dbReference>